<dbReference type="InterPro" id="IPR011081">
    <property type="entry name" value="Big_4"/>
</dbReference>
<dbReference type="Pfam" id="PF00395">
    <property type="entry name" value="SLH"/>
    <property type="match status" value="2"/>
</dbReference>
<feature type="domain" description="SLH" evidence="4">
    <location>
        <begin position="93"/>
        <end position="155"/>
    </location>
</feature>
<keyword evidence="1 3" id="KW-0732">Signal</keyword>
<evidence type="ECO:0000256" key="1">
    <source>
        <dbReference type="ARBA" id="ARBA00022729"/>
    </source>
</evidence>
<dbReference type="PANTHER" id="PTHR43308">
    <property type="entry name" value="OUTER MEMBRANE PROTEIN ALPHA-RELATED"/>
    <property type="match status" value="1"/>
</dbReference>
<dbReference type="Proteomes" id="UP000245998">
    <property type="component" value="Unassembled WGS sequence"/>
</dbReference>
<dbReference type="InterPro" id="IPR051465">
    <property type="entry name" value="Cell_Envelope_Struct_Comp"/>
</dbReference>
<feature type="signal peptide" evidence="3">
    <location>
        <begin position="1"/>
        <end position="25"/>
    </location>
</feature>
<evidence type="ECO:0000256" key="2">
    <source>
        <dbReference type="SAM" id="Coils"/>
    </source>
</evidence>
<accession>A0A2U1JTX7</accession>
<feature type="chain" id="PRO_5015756487" description="SLH domain-containing protein" evidence="3">
    <location>
        <begin position="26"/>
        <end position="582"/>
    </location>
</feature>
<proteinExistence type="predicted"/>
<protein>
    <recommendedName>
        <fullName evidence="4">SLH domain-containing protein</fullName>
    </recommendedName>
</protein>
<feature type="coiled-coil region" evidence="2">
    <location>
        <begin position="508"/>
        <end position="562"/>
    </location>
</feature>
<evidence type="ECO:0000313" key="6">
    <source>
        <dbReference type="Proteomes" id="UP000245998"/>
    </source>
</evidence>
<name>A0A2U1JTX7_9BACI</name>
<dbReference type="InterPro" id="IPR001119">
    <property type="entry name" value="SLH_dom"/>
</dbReference>
<evidence type="ECO:0000256" key="3">
    <source>
        <dbReference type="SAM" id="SignalP"/>
    </source>
</evidence>
<dbReference type="AlphaFoldDB" id="A0A2U1JTX7"/>
<gene>
    <name evidence="5" type="ORF">DCC39_15080</name>
</gene>
<feature type="domain" description="SLH" evidence="4">
    <location>
        <begin position="25"/>
        <end position="92"/>
    </location>
</feature>
<organism evidence="5 6">
    <name type="scientific">Pueribacillus theae</name>
    <dbReference type="NCBI Taxonomy" id="2171751"/>
    <lineage>
        <taxon>Bacteria</taxon>
        <taxon>Bacillati</taxon>
        <taxon>Bacillota</taxon>
        <taxon>Bacilli</taxon>
        <taxon>Bacillales</taxon>
        <taxon>Bacillaceae</taxon>
        <taxon>Pueribacillus</taxon>
    </lineage>
</organism>
<evidence type="ECO:0000259" key="4">
    <source>
        <dbReference type="PROSITE" id="PS51272"/>
    </source>
</evidence>
<feature type="coiled-coil region" evidence="2">
    <location>
        <begin position="433"/>
        <end position="471"/>
    </location>
</feature>
<evidence type="ECO:0000313" key="5">
    <source>
        <dbReference type="EMBL" id="PWA08404.1"/>
    </source>
</evidence>
<dbReference type="PROSITE" id="PS51272">
    <property type="entry name" value="SLH"/>
    <property type="match status" value="2"/>
</dbReference>
<comment type="caution">
    <text evidence="5">The sequence shown here is derived from an EMBL/GenBank/DDBJ whole genome shotgun (WGS) entry which is preliminary data.</text>
</comment>
<dbReference type="Pfam" id="PF07532">
    <property type="entry name" value="Big_4"/>
    <property type="match status" value="1"/>
</dbReference>
<keyword evidence="2" id="KW-0175">Coiled coil</keyword>
<keyword evidence="6" id="KW-1185">Reference proteome</keyword>
<reference evidence="5 6" key="1">
    <citation type="submission" date="2018-04" db="EMBL/GenBank/DDBJ databases">
        <title>Camelliibacillus theae gen. nov., sp. nov., isolated from Pu'er tea.</title>
        <authorList>
            <person name="Niu L."/>
        </authorList>
    </citation>
    <scope>NUCLEOTIDE SEQUENCE [LARGE SCALE GENOMIC DNA]</scope>
    <source>
        <strain evidence="5 6">T8</strain>
    </source>
</reference>
<sequence length="582" mass="67393">MQKISFIVSLCSLFLFTFLVSDVSAETTFTDVNQNNSHYEGIMHLTEKNIINGYTLKDGTKEYRPDKEISRIHTAVLFKRALELPVPKDVKEILKNFKDINSSHDYANEIAATYEAGIFKGSNGYFNDKKPLTREQMASVLVRAFHLDKINNNDKNVKVNLKNVDPSHQANLQILANLEITNQLKDFRPNQMVTRGQFATFLYRTMQVTGDLKDTTIVKVHPINDIVVTKGEKVVLPETVTVTYNNGKNDDVAVKWDTEKFDFTQTGTYELIGKIKGADVTALIVVVVESELEKYKFLEINTNYVSPDNKMTVRINSIDFTEHEGHNSVTINYTEKNDTKDQVITSTGFKIFFKNGNSEPQYGFFNNLYPGQEIDRSYTFKFLKSESPFFIEYADDNFFTDKPLEGSLKWKIAERAEQEVQNEEPKIEEPSKIELLNNEYDRHQKAIGEIKEKKDEYVNSIENKIKQIRRESPVGYYSDYEYEKLIGDLLREMSGLQSKIDLLASDNSYAAQTERKKLEEELSKINSEMEEIQIKRQAQLRIQNLEDMLDKYEKEYKNQIDQEYKLHESNLNKIKNGMNPFD</sequence>
<dbReference type="EMBL" id="QCZG01000038">
    <property type="protein sequence ID" value="PWA08404.1"/>
    <property type="molecule type" value="Genomic_DNA"/>
</dbReference>